<dbReference type="Gene3D" id="1.10.275.10">
    <property type="entry name" value="Fumarase/aspartase (N-terminal domain)"/>
    <property type="match status" value="1"/>
</dbReference>
<dbReference type="InterPro" id="IPR029419">
    <property type="entry name" value="Arg_succ_lyase_C"/>
</dbReference>
<proteinExistence type="predicted"/>
<organism evidence="3">
    <name type="scientific">marine metagenome</name>
    <dbReference type="NCBI Taxonomy" id="408172"/>
    <lineage>
        <taxon>unclassified sequences</taxon>
        <taxon>metagenomes</taxon>
        <taxon>ecological metagenomes</taxon>
    </lineage>
</organism>
<dbReference type="Pfam" id="PF14698">
    <property type="entry name" value="ASL_C2"/>
    <property type="match status" value="1"/>
</dbReference>
<dbReference type="Pfam" id="PF00206">
    <property type="entry name" value="Lyase_1"/>
    <property type="match status" value="1"/>
</dbReference>
<name>A0A381S4G5_9ZZZZ</name>
<protein>
    <recommendedName>
        <fullName evidence="4">Argininosuccinate lyase</fullName>
    </recommendedName>
</protein>
<dbReference type="PANTHER" id="PTHR43814">
    <property type="entry name" value="ARGININOSUCCINATE LYASE"/>
    <property type="match status" value="1"/>
</dbReference>
<evidence type="ECO:0000259" key="1">
    <source>
        <dbReference type="Pfam" id="PF00206"/>
    </source>
</evidence>
<dbReference type="InterPro" id="IPR009049">
    <property type="entry name" value="Argininosuccinate_lyase"/>
</dbReference>
<dbReference type="InterPro" id="IPR024083">
    <property type="entry name" value="Fumarase/histidase_N"/>
</dbReference>
<feature type="domain" description="Fumarate lyase N-terminal" evidence="1">
    <location>
        <begin position="98"/>
        <end position="307"/>
    </location>
</feature>
<dbReference type="CDD" id="cd01359">
    <property type="entry name" value="Argininosuccinate_lyase"/>
    <property type="match status" value="1"/>
</dbReference>
<dbReference type="AlphaFoldDB" id="A0A381S4G5"/>
<dbReference type="NCBIfam" id="TIGR00838">
    <property type="entry name" value="argH"/>
    <property type="match status" value="1"/>
</dbReference>
<dbReference type="SUPFAM" id="SSF48557">
    <property type="entry name" value="L-aspartase-like"/>
    <property type="match status" value="1"/>
</dbReference>
<feature type="non-terminal residue" evidence="3">
    <location>
        <position position="1"/>
    </location>
</feature>
<dbReference type="InterPro" id="IPR022761">
    <property type="entry name" value="Fumarate_lyase_N"/>
</dbReference>
<dbReference type="GO" id="GO:0005829">
    <property type="term" value="C:cytosol"/>
    <property type="evidence" value="ECO:0007669"/>
    <property type="project" value="TreeGrafter"/>
</dbReference>
<dbReference type="Gene3D" id="1.20.200.10">
    <property type="entry name" value="Fumarase/aspartase (Central domain)"/>
    <property type="match status" value="1"/>
</dbReference>
<dbReference type="PANTHER" id="PTHR43814:SF1">
    <property type="entry name" value="ARGININOSUCCINATE LYASE"/>
    <property type="match status" value="1"/>
</dbReference>
<dbReference type="GO" id="GO:0042450">
    <property type="term" value="P:L-arginine biosynthetic process via ornithine"/>
    <property type="evidence" value="ECO:0007669"/>
    <property type="project" value="InterPro"/>
</dbReference>
<accession>A0A381S4G5</accession>
<sequence>RWSEMKSDIFLEKARLGPRNKVLVEHDEKRHLPGIKRRFKAYTHVDLAHVVMLVEHDILDPQRGGRLLDALLEIQVLGAAGFPWVAESGSCLVQFEGFISEHCGEDIAGRLQTGRSRNDQEAAVERLYFRDLLLELFALLSNLERQIIERSIRHADLIMPGYTHLQHAQPWTFGHYLMREAFIFERDLQRMQGLYARTNLSSLGGAAQVGTSWPLDRERTAALLGHEGLVVNANDAGEFARDHIEEAIAVLSIMMSNLGRFATDLYVWSSWEFSLLEIDDGLAGTSSIMPQKKNPHALERIKSLAGQSAGWLPAVMSCQRGVLSTDLDMVYGEDIVSNATDACRDALELMTECVRTLIVHESTMRERADVYWSTASHVADEIVRRFDFPFRVAHHVVGAFVKASIEAGEPVSKASSTRLDEAALAIAGCSLEIGDAELRKMLNAESFIQSRVTIGSANPMEVVRQADQVTSDLAVHQQWLVERCARIDTALTDLHKQARHLSAS</sequence>
<evidence type="ECO:0000313" key="3">
    <source>
        <dbReference type="EMBL" id="SUZ98324.1"/>
    </source>
</evidence>
<feature type="domain" description="Argininosuccinate lyase C-terminal" evidence="2">
    <location>
        <begin position="372"/>
        <end position="448"/>
    </location>
</feature>
<dbReference type="GO" id="GO:0004056">
    <property type="term" value="F:argininosuccinate lyase activity"/>
    <property type="evidence" value="ECO:0007669"/>
    <property type="project" value="InterPro"/>
</dbReference>
<dbReference type="EMBL" id="UINC01002593">
    <property type="protein sequence ID" value="SUZ98324.1"/>
    <property type="molecule type" value="Genomic_DNA"/>
</dbReference>
<evidence type="ECO:0000259" key="2">
    <source>
        <dbReference type="Pfam" id="PF14698"/>
    </source>
</evidence>
<gene>
    <name evidence="3" type="ORF">METZ01_LOCUS51178</name>
</gene>
<dbReference type="InterPro" id="IPR000362">
    <property type="entry name" value="Fumarate_lyase_fam"/>
</dbReference>
<evidence type="ECO:0008006" key="4">
    <source>
        <dbReference type="Google" id="ProtNLM"/>
    </source>
</evidence>
<dbReference type="InterPro" id="IPR008948">
    <property type="entry name" value="L-Aspartase-like"/>
</dbReference>
<dbReference type="PRINTS" id="PR00145">
    <property type="entry name" value="ARGSUCLYASE"/>
</dbReference>
<reference evidence="3" key="1">
    <citation type="submission" date="2018-05" db="EMBL/GenBank/DDBJ databases">
        <authorList>
            <person name="Lanie J.A."/>
            <person name="Ng W.-L."/>
            <person name="Kazmierczak K.M."/>
            <person name="Andrzejewski T.M."/>
            <person name="Davidsen T.M."/>
            <person name="Wayne K.J."/>
            <person name="Tettelin H."/>
            <person name="Glass J.I."/>
            <person name="Rusch D."/>
            <person name="Podicherti R."/>
            <person name="Tsui H.-C.T."/>
            <person name="Winkler M.E."/>
        </authorList>
    </citation>
    <scope>NUCLEOTIDE SEQUENCE</scope>
</reference>
<dbReference type="Gene3D" id="1.10.40.30">
    <property type="entry name" value="Fumarase/aspartase (C-terminal domain)"/>
    <property type="match status" value="1"/>
</dbReference>
<dbReference type="PRINTS" id="PR00149">
    <property type="entry name" value="FUMRATELYASE"/>
</dbReference>